<accession>A0ABT9HAT8</accession>
<evidence type="ECO:0000313" key="1">
    <source>
        <dbReference type="EMBL" id="MDP4540440.1"/>
    </source>
</evidence>
<comment type="caution">
    <text evidence="1">The sequence shown here is derived from an EMBL/GenBank/DDBJ whole genome shotgun (WGS) entry which is preliminary data.</text>
</comment>
<dbReference type="Proteomes" id="UP001235664">
    <property type="component" value="Unassembled WGS sequence"/>
</dbReference>
<name>A0ABT9HAT8_9SPHN</name>
<gene>
    <name evidence="1" type="ORF">Q9K01_12460</name>
</gene>
<organism evidence="1 2">
    <name type="scientific">Qipengyuania benthica</name>
    <dbReference type="NCBI Taxonomy" id="3067651"/>
    <lineage>
        <taxon>Bacteria</taxon>
        <taxon>Pseudomonadati</taxon>
        <taxon>Pseudomonadota</taxon>
        <taxon>Alphaproteobacteria</taxon>
        <taxon>Sphingomonadales</taxon>
        <taxon>Erythrobacteraceae</taxon>
        <taxon>Qipengyuania</taxon>
    </lineage>
</organism>
<evidence type="ECO:0000313" key="2">
    <source>
        <dbReference type="Proteomes" id="UP001235664"/>
    </source>
</evidence>
<keyword evidence="2" id="KW-1185">Reference proteome</keyword>
<proteinExistence type="predicted"/>
<reference evidence="1 2" key="1">
    <citation type="submission" date="2023-08" db="EMBL/GenBank/DDBJ databases">
        <title>genomic of DY56.</title>
        <authorList>
            <person name="Wang Y."/>
        </authorList>
    </citation>
    <scope>NUCLEOTIDE SEQUENCE [LARGE SCALE GENOMIC DNA]</scope>
    <source>
        <strain evidence="1 2">DY56-A-20</strain>
    </source>
</reference>
<dbReference type="RefSeq" id="WP_305930533.1">
    <property type="nucleotide sequence ID" value="NZ_JAVAIL010000004.1"/>
</dbReference>
<protein>
    <submittedName>
        <fullName evidence="1">Uncharacterized protein</fullName>
    </submittedName>
</protein>
<sequence length="92" mass="9974">MRNQTLMTARASCTLVAMVPYRPLTALEAHEVSYQPPPLVDFNAFDADRAIQDGVAGSGAGHWDRLSAFGELVGQAEPLSLVGLPMRTRQHP</sequence>
<dbReference type="EMBL" id="JAVAIL010000004">
    <property type="protein sequence ID" value="MDP4540440.1"/>
    <property type="molecule type" value="Genomic_DNA"/>
</dbReference>